<dbReference type="GO" id="GO:0000155">
    <property type="term" value="F:phosphorelay sensor kinase activity"/>
    <property type="evidence" value="ECO:0007669"/>
    <property type="project" value="InterPro"/>
</dbReference>
<evidence type="ECO:0000256" key="2">
    <source>
        <dbReference type="ARBA" id="ARBA00012438"/>
    </source>
</evidence>
<organism evidence="12 13">
    <name type="scientific">Nocardia speluncae</name>
    <dbReference type="NCBI Taxonomy" id="419477"/>
    <lineage>
        <taxon>Bacteria</taxon>
        <taxon>Bacillati</taxon>
        <taxon>Actinomycetota</taxon>
        <taxon>Actinomycetes</taxon>
        <taxon>Mycobacteriales</taxon>
        <taxon>Nocardiaceae</taxon>
        <taxon>Nocardia</taxon>
    </lineage>
</organism>
<dbReference type="InterPro" id="IPR036890">
    <property type="entry name" value="HATPase_C_sf"/>
</dbReference>
<evidence type="ECO:0000259" key="10">
    <source>
        <dbReference type="Pfam" id="PF02518"/>
    </source>
</evidence>
<dbReference type="AlphaFoldDB" id="A0A846X9D5"/>
<dbReference type="RefSeq" id="WP_068037686.1">
    <property type="nucleotide sequence ID" value="NZ_JAAXOO010000001.1"/>
</dbReference>
<keyword evidence="9" id="KW-0812">Transmembrane</keyword>
<evidence type="ECO:0000256" key="9">
    <source>
        <dbReference type="SAM" id="Phobius"/>
    </source>
</evidence>
<feature type="transmembrane region" description="Helical" evidence="9">
    <location>
        <begin position="70"/>
        <end position="94"/>
    </location>
</feature>
<evidence type="ECO:0000313" key="13">
    <source>
        <dbReference type="Proteomes" id="UP000565715"/>
    </source>
</evidence>
<evidence type="ECO:0000256" key="1">
    <source>
        <dbReference type="ARBA" id="ARBA00000085"/>
    </source>
</evidence>
<keyword evidence="9" id="KW-1133">Transmembrane helix</keyword>
<sequence>MQRWSALSATGKDIVVAVVWFAFGSLMYLAGFHMLFISADGPSTPLAPRFALLAMVCAVLLVRRRAPITAMVVGLIPLAFDLMLGPTLPVWLVYSDLIYAAVVYGTRRQMQGAVVAWLALSATAAGVVLAMTENWRFMVLALIMAAAFVGTSLWWGLTVRAHMETAAAERARRRALTQVAELDRRAAVADERKAMARDLHDVIAGHLSAIALQSEAALAGMNGTGTDPRLTGILTAIRTNSVEGLQEMRTMIGLLRRDGDATETTAPGRLAQLPGLVAVARQAGMRVRVRQDTVGHPVAGAVDQAAYRIVQEAVTNAMKHAPGQEVDIEVQTEAATLVLTVRNRLPAEEAALAALDTGVEPRGLANMRERATALGGTFRSGPQSGCWWVQAHLPFTATAEPVAEPL</sequence>
<dbReference type="Proteomes" id="UP000565715">
    <property type="component" value="Unassembled WGS sequence"/>
</dbReference>
<feature type="transmembrane region" description="Helical" evidence="9">
    <location>
        <begin position="114"/>
        <end position="132"/>
    </location>
</feature>
<feature type="domain" description="Signal transduction histidine kinase subgroup 3 dimerisation and phosphoacceptor" evidence="11">
    <location>
        <begin position="191"/>
        <end position="258"/>
    </location>
</feature>
<reference evidence="12 13" key="1">
    <citation type="submission" date="2020-04" db="EMBL/GenBank/DDBJ databases">
        <title>MicrobeNet Type strains.</title>
        <authorList>
            <person name="Nicholson A.C."/>
        </authorList>
    </citation>
    <scope>NUCLEOTIDE SEQUENCE [LARGE SCALE GENOMIC DNA]</scope>
    <source>
        <strain evidence="12 13">DSM 45078</strain>
    </source>
</reference>
<dbReference type="Pfam" id="PF07730">
    <property type="entry name" value="HisKA_3"/>
    <property type="match status" value="1"/>
</dbReference>
<dbReference type="CDD" id="cd16917">
    <property type="entry name" value="HATPase_UhpB-NarQ-NarX-like"/>
    <property type="match status" value="1"/>
</dbReference>
<feature type="domain" description="Histidine kinase/HSP90-like ATPase" evidence="10">
    <location>
        <begin position="304"/>
        <end position="396"/>
    </location>
</feature>
<comment type="caution">
    <text evidence="12">The sequence shown here is derived from an EMBL/GenBank/DDBJ whole genome shotgun (WGS) entry which is preliminary data.</text>
</comment>
<evidence type="ECO:0000256" key="4">
    <source>
        <dbReference type="ARBA" id="ARBA00022679"/>
    </source>
</evidence>
<evidence type="ECO:0000313" key="12">
    <source>
        <dbReference type="EMBL" id="NKY32851.1"/>
    </source>
</evidence>
<dbReference type="InterPro" id="IPR003594">
    <property type="entry name" value="HATPase_dom"/>
</dbReference>
<dbReference type="GO" id="GO:0016020">
    <property type="term" value="C:membrane"/>
    <property type="evidence" value="ECO:0007669"/>
    <property type="project" value="InterPro"/>
</dbReference>
<gene>
    <name evidence="12" type="ORF">HGA13_07150</name>
</gene>
<keyword evidence="3" id="KW-0597">Phosphoprotein</keyword>
<dbReference type="Gene3D" id="3.30.565.10">
    <property type="entry name" value="Histidine kinase-like ATPase, C-terminal domain"/>
    <property type="match status" value="1"/>
</dbReference>
<dbReference type="GO" id="GO:0046983">
    <property type="term" value="F:protein dimerization activity"/>
    <property type="evidence" value="ECO:0007669"/>
    <property type="project" value="InterPro"/>
</dbReference>
<name>A0A846X9D5_9NOCA</name>
<dbReference type="SUPFAM" id="SSF55874">
    <property type="entry name" value="ATPase domain of HSP90 chaperone/DNA topoisomerase II/histidine kinase"/>
    <property type="match status" value="1"/>
</dbReference>
<comment type="catalytic activity">
    <reaction evidence="1">
        <text>ATP + protein L-histidine = ADP + protein N-phospho-L-histidine.</text>
        <dbReference type="EC" id="2.7.13.3"/>
    </reaction>
</comment>
<dbReference type="GO" id="GO:0005524">
    <property type="term" value="F:ATP binding"/>
    <property type="evidence" value="ECO:0007669"/>
    <property type="project" value="UniProtKB-KW"/>
</dbReference>
<dbReference type="Gene3D" id="1.20.5.1930">
    <property type="match status" value="1"/>
</dbReference>
<keyword evidence="8" id="KW-0902">Two-component regulatory system</keyword>
<dbReference type="InterPro" id="IPR011712">
    <property type="entry name" value="Sig_transdc_His_kin_sub3_dim/P"/>
</dbReference>
<accession>A0A846X9D5</accession>
<keyword evidence="13" id="KW-1185">Reference proteome</keyword>
<evidence type="ECO:0000256" key="7">
    <source>
        <dbReference type="ARBA" id="ARBA00022840"/>
    </source>
</evidence>
<keyword evidence="9" id="KW-0472">Membrane</keyword>
<feature type="transmembrane region" description="Helical" evidence="9">
    <location>
        <begin position="139"/>
        <end position="157"/>
    </location>
</feature>
<keyword evidence="4" id="KW-0808">Transferase</keyword>
<feature type="transmembrane region" description="Helical" evidence="9">
    <location>
        <begin position="14"/>
        <end position="34"/>
    </location>
</feature>
<keyword evidence="7" id="KW-0067">ATP-binding</keyword>
<dbReference type="PANTHER" id="PTHR24421:SF10">
    <property type="entry name" value="NITRATE_NITRITE SENSOR PROTEIN NARQ"/>
    <property type="match status" value="1"/>
</dbReference>
<evidence type="ECO:0000256" key="6">
    <source>
        <dbReference type="ARBA" id="ARBA00022777"/>
    </source>
</evidence>
<dbReference type="EMBL" id="JAAXOO010000001">
    <property type="protein sequence ID" value="NKY32851.1"/>
    <property type="molecule type" value="Genomic_DNA"/>
</dbReference>
<feature type="transmembrane region" description="Helical" evidence="9">
    <location>
        <begin position="46"/>
        <end position="63"/>
    </location>
</feature>
<proteinExistence type="predicted"/>
<evidence type="ECO:0000256" key="8">
    <source>
        <dbReference type="ARBA" id="ARBA00023012"/>
    </source>
</evidence>
<evidence type="ECO:0000256" key="3">
    <source>
        <dbReference type="ARBA" id="ARBA00022553"/>
    </source>
</evidence>
<evidence type="ECO:0000259" key="11">
    <source>
        <dbReference type="Pfam" id="PF07730"/>
    </source>
</evidence>
<dbReference type="InterPro" id="IPR050482">
    <property type="entry name" value="Sensor_HK_TwoCompSys"/>
</dbReference>
<keyword evidence="6 12" id="KW-0418">Kinase</keyword>
<dbReference type="PANTHER" id="PTHR24421">
    <property type="entry name" value="NITRATE/NITRITE SENSOR PROTEIN NARX-RELATED"/>
    <property type="match status" value="1"/>
</dbReference>
<keyword evidence="5" id="KW-0547">Nucleotide-binding</keyword>
<dbReference type="Pfam" id="PF02518">
    <property type="entry name" value="HATPase_c"/>
    <property type="match status" value="1"/>
</dbReference>
<protein>
    <recommendedName>
        <fullName evidence="2">histidine kinase</fullName>
        <ecNumber evidence="2">2.7.13.3</ecNumber>
    </recommendedName>
</protein>
<evidence type="ECO:0000256" key="5">
    <source>
        <dbReference type="ARBA" id="ARBA00022741"/>
    </source>
</evidence>
<dbReference type="EC" id="2.7.13.3" evidence="2"/>